<dbReference type="AlphaFoldDB" id="A0ABD3S317"/>
<organism evidence="13 14">
    <name type="scientific">Penstemon smallii</name>
    <dbReference type="NCBI Taxonomy" id="265156"/>
    <lineage>
        <taxon>Eukaryota</taxon>
        <taxon>Viridiplantae</taxon>
        <taxon>Streptophyta</taxon>
        <taxon>Embryophyta</taxon>
        <taxon>Tracheophyta</taxon>
        <taxon>Spermatophyta</taxon>
        <taxon>Magnoliopsida</taxon>
        <taxon>eudicotyledons</taxon>
        <taxon>Gunneridae</taxon>
        <taxon>Pentapetalae</taxon>
        <taxon>asterids</taxon>
        <taxon>lamiids</taxon>
        <taxon>Lamiales</taxon>
        <taxon>Plantaginaceae</taxon>
        <taxon>Cheloneae</taxon>
        <taxon>Penstemon</taxon>
    </lineage>
</organism>
<evidence type="ECO:0000256" key="4">
    <source>
        <dbReference type="ARBA" id="ARBA00022617"/>
    </source>
</evidence>
<dbReference type="InterPro" id="IPR002401">
    <property type="entry name" value="Cyt_P450_E_grp-I"/>
</dbReference>
<protein>
    <recommendedName>
        <fullName evidence="15">Cytochrome P450</fullName>
    </recommendedName>
</protein>
<evidence type="ECO:0000256" key="5">
    <source>
        <dbReference type="ARBA" id="ARBA00022723"/>
    </source>
</evidence>
<sequence>MISFISLISLTLISLLSFFHILKNKNKKLPPGPKGIPILGHLHLLGKNPHQNLHILSKKHGPIMYMKFGFIPHIIVSSPQAAQQFLKTHDLVFSSRPPHEACKHISYEQTNLSFAPYGHYWRNMRKLCTLELLSNLKINSFQHMRKEELNLLVDSIKRYAKERGVVNLSAKVSFLTAEMSCRMVFGRKYEDKDINEKGFRGVLQEVMKLAILPNLGDYFPVLRKFDFQGLTRRMKNVSGVIDDFFEKIIDEHVGDGINEERSKDFVDTMMDIMKSGKTEFQFDRRHVKAVMLDMFAASADTSAATIEWTLTELIKNPKAMQRVQKELEQVVTLNKIVEESDLERLDYLNMVIKEALRLHPVAPLMLPHYSTEDCTINGYHIPKESRVIINAFAIGRDPKAWNEPEKFIPERFIGSNVDLRGQHFELLPFGSGRRSCPGMQLGLIVARLVVAQLVHCFDWELPNEMLAEELDMSEEFGLVITRACNLMVVPTYRLI</sequence>
<keyword evidence="8 11" id="KW-0503">Monooxygenase</keyword>
<dbReference type="Proteomes" id="UP001634393">
    <property type="component" value="Unassembled WGS sequence"/>
</dbReference>
<dbReference type="Pfam" id="PF00067">
    <property type="entry name" value="p450"/>
    <property type="match status" value="1"/>
</dbReference>
<dbReference type="EMBL" id="JBJXBP010000007">
    <property type="protein sequence ID" value="KAL3818880.1"/>
    <property type="molecule type" value="Genomic_DNA"/>
</dbReference>
<feature type="chain" id="PRO_5044881441" description="Cytochrome P450" evidence="12">
    <location>
        <begin position="19"/>
        <end position="495"/>
    </location>
</feature>
<evidence type="ECO:0000256" key="11">
    <source>
        <dbReference type="RuleBase" id="RU000461"/>
    </source>
</evidence>
<evidence type="ECO:0000313" key="14">
    <source>
        <dbReference type="Proteomes" id="UP001634393"/>
    </source>
</evidence>
<evidence type="ECO:0000256" key="8">
    <source>
        <dbReference type="ARBA" id="ARBA00023033"/>
    </source>
</evidence>
<evidence type="ECO:0000256" key="12">
    <source>
        <dbReference type="SAM" id="SignalP"/>
    </source>
</evidence>
<evidence type="ECO:0000256" key="1">
    <source>
        <dbReference type="ARBA" id="ARBA00001971"/>
    </source>
</evidence>
<comment type="cofactor">
    <cofactor evidence="1 10">
        <name>heme</name>
        <dbReference type="ChEBI" id="CHEBI:30413"/>
    </cofactor>
</comment>
<accession>A0ABD3S317</accession>
<name>A0ABD3S317_9LAMI</name>
<keyword evidence="12" id="KW-0732">Signal</keyword>
<dbReference type="InterPro" id="IPR036396">
    <property type="entry name" value="Cyt_P450_sf"/>
</dbReference>
<dbReference type="PROSITE" id="PS00086">
    <property type="entry name" value="CYTOCHROME_P450"/>
    <property type="match status" value="1"/>
</dbReference>
<evidence type="ECO:0008006" key="15">
    <source>
        <dbReference type="Google" id="ProtNLM"/>
    </source>
</evidence>
<dbReference type="GO" id="GO:0046872">
    <property type="term" value="F:metal ion binding"/>
    <property type="evidence" value="ECO:0007669"/>
    <property type="project" value="UniProtKB-KW"/>
</dbReference>
<dbReference type="PRINTS" id="PR00385">
    <property type="entry name" value="P450"/>
</dbReference>
<dbReference type="InterPro" id="IPR017972">
    <property type="entry name" value="Cyt_P450_CS"/>
</dbReference>
<dbReference type="CDD" id="cd11072">
    <property type="entry name" value="CYP71-like"/>
    <property type="match status" value="1"/>
</dbReference>
<feature type="signal peptide" evidence="12">
    <location>
        <begin position="1"/>
        <end position="18"/>
    </location>
</feature>
<keyword evidence="9" id="KW-0472">Membrane</keyword>
<feature type="binding site" description="axial binding residue" evidence="10">
    <location>
        <position position="436"/>
    </location>
    <ligand>
        <name>heme</name>
        <dbReference type="ChEBI" id="CHEBI:30413"/>
    </ligand>
    <ligandPart>
        <name>Fe</name>
        <dbReference type="ChEBI" id="CHEBI:18248"/>
    </ligandPart>
</feature>
<evidence type="ECO:0000256" key="9">
    <source>
        <dbReference type="ARBA" id="ARBA00023136"/>
    </source>
</evidence>
<dbReference type="GO" id="GO:0004497">
    <property type="term" value="F:monooxygenase activity"/>
    <property type="evidence" value="ECO:0007669"/>
    <property type="project" value="UniProtKB-KW"/>
</dbReference>
<dbReference type="InterPro" id="IPR001128">
    <property type="entry name" value="Cyt_P450"/>
</dbReference>
<evidence type="ECO:0000256" key="10">
    <source>
        <dbReference type="PIRSR" id="PIRSR602401-1"/>
    </source>
</evidence>
<dbReference type="PRINTS" id="PR00463">
    <property type="entry name" value="EP450I"/>
</dbReference>
<evidence type="ECO:0000313" key="13">
    <source>
        <dbReference type="EMBL" id="KAL3818880.1"/>
    </source>
</evidence>
<evidence type="ECO:0000256" key="3">
    <source>
        <dbReference type="ARBA" id="ARBA00010617"/>
    </source>
</evidence>
<evidence type="ECO:0000256" key="6">
    <source>
        <dbReference type="ARBA" id="ARBA00023002"/>
    </source>
</evidence>
<gene>
    <name evidence="13" type="ORF">ACJIZ3_004785</name>
</gene>
<comment type="caution">
    <text evidence="13">The sequence shown here is derived from an EMBL/GenBank/DDBJ whole genome shotgun (WGS) entry which is preliminary data.</text>
</comment>
<keyword evidence="14" id="KW-1185">Reference proteome</keyword>
<keyword evidence="7 10" id="KW-0408">Iron</keyword>
<dbReference type="FunFam" id="1.10.630.10:FF:000011">
    <property type="entry name" value="Cytochrome P450 83B1"/>
    <property type="match status" value="1"/>
</dbReference>
<proteinExistence type="inferred from homology"/>
<keyword evidence="4 10" id="KW-0349">Heme</keyword>
<dbReference type="SUPFAM" id="SSF48264">
    <property type="entry name" value="Cytochrome P450"/>
    <property type="match status" value="1"/>
</dbReference>
<evidence type="ECO:0000256" key="2">
    <source>
        <dbReference type="ARBA" id="ARBA00004167"/>
    </source>
</evidence>
<keyword evidence="5 10" id="KW-0479">Metal-binding</keyword>
<keyword evidence="6 11" id="KW-0560">Oxidoreductase</keyword>
<dbReference type="Gene3D" id="1.10.630.10">
    <property type="entry name" value="Cytochrome P450"/>
    <property type="match status" value="1"/>
</dbReference>
<dbReference type="PANTHER" id="PTHR47943:SF2">
    <property type="entry name" value="CYTOCHROME P450"/>
    <property type="match status" value="1"/>
</dbReference>
<evidence type="ECO:0000256" key="7">
    <source>
        <dbReference type="ARBA" id="ARBA00023004"/>
    </source>
</evidence>
<dbReference type="PANTHER" id="PTHR47943">
    <property type="entry name" value="CYTOCHROME P450 93A3-LIKE"/>
    <property type="match status" value="1"/>
</dbReference>
<comment type="similarity">
    <text evidence="3 11">Belongs to the cytochrome P450 family.</text>
</comment>
<reference evidence="13 14" key="1">
    <citation type="submission" date="2024-12" db="EMBL/GenBank/DDBJ databases">
        <title>The unique morphological basis and parallel evolutionary history of personate flowers in Penstemon.</title>
        <authorList>
            <person name="Depatie T.H."/>
            <person name="Wessinger C.A."/>
        </authorList>
    </citation>
    <scope>NUCLEOTIDE SEQUENCE [LARGE SCALE GENOMIC DNA]</scope>
    <source>
        <strain evidence="13">WTNN_2</strain>
        <tissue evidence="13">Leaf</tissue>
    </source>
</reference>
<dbReference type="GO" id="GO:0016020">
    <property type="term" value="C:membrane"/>
    <property type="evidence" value="ECO:0007669"/>
    <property type="project" value="UniProtKB-SubCell"/>
</dbReference>
<comment type="subcellular location">
    <subcellularLocation>
        <location evidence="2">Membrane</location>
        <topology evidence="2">Single-pass membrane protein</topology>
    </subcellularLocation>
</comment>